<protein>
    <submittedName>
        <fullName evidence="1">Uncharacterized protein</fullName>
    </submittedName>
</protein>
<evidence type="ECO:0000313" key="1">
    <source>
        <dbReference type="EMBL" id="QDS88838.1"/>
    </source>
</evidence>
<keyword evidence="2" id="KW-1185">Reference proteome</keyword>
<dbReference type="KEGG" id="ruv:EC9_30330"/>
<proteinExistence type="predicted"/>
<accession>A0A517M1U3</accession>
<reference evidence="1 2" key="1">
    <citation type="submission" date="2019-02" db="EMBL/GenBank/DDBJ databases">
        <title>Deep-cultivation of Planctomycetes and their phenomic and genomic characterization uncovers novel biology.</title>
        <authorList>
            <person name="Wiegand S."/>
            <person name="Jogler M."/>
            <person name="Boedeker C."/>
            <person name="Pinto D."/>
            <person name="Vollmers J."/>
            <person name="Rivas-Marin E."/>
            <person name="Kohn T."/>
            <person name="Peeters S.H."/>
            <person name="Heuer A."/>
            <person name="Rast P."/>
            <person name="Oberbeckmann S."/>
            <person name="Bunk B."/>
            <person name="Jeske O."/>
            <person name="Meyerdierks A."/>
            <person name="Storesund J.E."/>
            <person name="Kallscheuer N."/>
            <person name="Luecker S."/>
            <person name="Lage O.M."/>
            <person name="Pohl T."/>
            <person name="Merkel B.J."/>
            <person name="Hornburger P."/>
            <person name="Mueller R.-W."/>
            <person name="Bruemmer F."/>
            <person name="Labrenz M."/>
            <person name="Spormann A.M."/>
            <person name="Op den Camp H."/>
            <person name="Overmann J."/>
            <person name="Amann R."/>
            <person name="Jetten M.S.M."/>
            <person name="Mascher T."/>
            <person name="Medema M.H."/>
            <person name="Devos D.P."/>
            <person name="Kaster A.-K."/>
            <person name="Ovreas L."/>
            <person name="Rohde M."/>
            <person name="Galperin M.Y."/>
            <person name="Jogler C."/>
        </authorList>
    </citation>
    <scope>NUCLEOTIDE SEQUENCE [LARGE SCALE GENOMIC DNA]</scope>
    <source>
        <strain evidence="1 2">EC9</strain>
    </source>
</reference>
<organism evidence="1 2">
    <name type="scientific">Rosistilla ulvae</name>
    <dbReference type="NCBI Taxonomy" id="1930277"/>
    <lineage>
        <taxon>Bacteria</taxon>
        <taxon>Pseudomonadati</taxon>
        <taxon>Planctomycetota</taxon>
        <taxon>Planctomycetia</taxon>
        <taxon>Pirellulales</taxon>
        <taxon>Pirellulaceae</taxon>
        <taxon>Rosistilla</taxon>
    </lineage>
</organism>
<gene>
    <name evidence="1" type="ORF">EC9_30330</name>
</gene>
<sequence length="51" mass="5644">MKALWAHHSGVYMSRSLRWLSFLTIMVANVIEASTSGGMEEQPRDALGVAH</sequence>
<evidence type="ECO:0000313" key="2">
    <source>
        <dbReference type="Proteomes" id="UP000319557"/>
    </source>
</evidence>
<dbReference type="Proteomes" id="UP000319557">
    <property type="component" value="Chromosome"/>
</dbReference>
<name>A0A517M1U3_9BACT</name>
<dbReference type="EMBL" id="CP036261">
    <property type="protein sequence ID" value="QDS88838.1"/>
    <property type="molecule type" value="Genomic_DNA"/>
</dbReference>
<dbReference type="AlphaFoldDB" id="A0A517M1U3"/>